<comment type="caution">
    <text evidence="1">The sequence shown here is derived from an EMBL/GenBank/DDBJ whole genome shotgun (WGS) entry which is preliminary data.</text>
</comment>
<organism evidence="1 2">
    <name type="scientific">Pyropia yezoensis</name>
    <name type="common">Susabi-nori</name>
    <name type="synonym">Porphyra yezoensis</name>
    <dbReference type="NCBI Taxonomy" id="2788"/>
    <lineage>
        <taxon>Eukaryota</taxon>
        <taxon>Rhodophyta</taxon>
        <taxon>Bangiophyceae</taxon>
        <taxon>Bangiales</taxon>
        <taxon>Bangiaceae</taxon>
        <taxon>Pyropia</taxon>
    </lineage>
</organism>
<accession>A0ACC3BIL5</accession>
<reference evidence="1" key="1">
    <citation type="submission" date="2019-11" db="EMBL/GenBank/DDBJ databases">
        <title>Nori genome reveals adaptations in red seaweeds to the harsh intertidal environment.</title>
        <authorList>
            <person name="Wang D."/>
            <person name="Mao Y."/>
        </authorList>
    </citation>
    <scope>NUCLEOTIDE SEQUENCE</scope>
    <source>
        <tissue evidence="1">Gametophyte</tissue>
    </source>
</reference>
<proteinExistence type="predicted"/>
<protein>
    <submittedName>
        <fullName evidence="1">Uncharacterized protein</fullName>
    </submittedName>
</protein>
<dbReference type="EMBL" id="CM020618">
    <property type="protein sequence ID" value="KAK1857779.1"/>
    <property type="molecule type" value="Genomic_DNA"/>
</dbReference>
<evidence type="ECO:0000313" key="2">
    <source>
        <dbReference type="Proteomes" id="UP000798662"/>
    </source>
</evidence>
<keyword evidence="2" id="KW-1185">Reference proteome</keyword>
<dbReference type="Proteomes" id="UP000798662">
    <property type="component" value="Chromosome 1"/>
</dbReference>
<gene>
    <name evidence="1" type="ORF">I4F81_000394</name>
</gene>
<name>A0ACC3BIL5_PYRYE</name>
<evidence type="ECO:0000313" key="1">
    <source>
        <dbReference type="EMBL" id="KAK1857779.1"/>
    </source>
</evidence>
<sequence length="428" mass="43251">MHSTSMKGWWIFILVARHPTACLGGARALAPTGSRPPPPAPRSSIPDPAFPLVRTNVPSRTSACVRPLRHSRLPHSVPLPPSPPPHTLLSLMAVALCWALPPPPPRPPSRLSFSPATSVAGGGFARPLAAGRRRRLAPHGAWRLASARGAGGGGRATPSAVSPWRGVDAAPPALPAGPAATVTVGVAAAAAAAEQPPGAPPPPDGGDAAAADPPPPLTVDAALSEWALARSRGETPTDATAAAGGGTAGRPRGGGGGGRPYAILFVDTYNTCTSVAAEAVFGDLLTRRSIPPSAVAVFSAGTRAVTGAPPCVAVADGLAFRRRLRVADHAAVRLAAGDVGAYDLLVVSDEATRTAVVSLAAGADGVHEEGVEAKVVLLSDFCGEPRLRGKGLGGRDPTRPDVVRFLLSTVVDACVGLLAHVLQVTGRD</sequence>